<feature type="region of interest" description="Disordered" evidence="1">
    <location>
        <begin position="1"/>
        <end position="26"/>
    </location>
</feature>
<dbReference type="Pfam" id="PF10135">
    <property type="entry name" value="Rod-binding"/>
    <property type="match status" value="1"/>
</dbReference>
<feature type="compositionally biased region" description="Low complexity" evidence="1">
    <location>
        <begin position="11"/>
        <end position="26"/>
    </location>
</feature>
<evidence type="ECO:0000259" key="2">
    <source>
        <dbReference type="Pfam" id="PF10135"/>
    </source>
</evidence>
<organism evidence="3 4">
    <name type="scientific">Limimaricola litoreus</name>
    <dbReference type="NCBI Taxonomy" id="2955316"/>
    <lineage>
        <taxon>Bacteria</taxon>
        <taxon>Pseudomonadati</taxon>
        <taxon>Pseudomonadota</taxon>
        <taxon>Alphaproteobacteria</taxon>
        <taxon>Rhodobacterales</taxon>
        <taxon>Paracoccaceae</taxon>
        <taxon>Limimaricola</taxon>
    </lineage>
</organism>
<dbReference type="AlphaFoldDB" id="A0A9X2FN36"/>
<dbReference type="RefSeq" id="WP_253330476.1">
    <property type="nucleotide sequence ID" value="NZ_JAMYXC010000068.1"/>
</dbReference>
<feature type="domain" description="Flagellar protein FlgJ N-terminal" evidence="2">
    <location>
        <begin position="57"/>
        <end position="94"/>
    </location>
</feature>
<keyword evidence="4" id="KW-1185">Reference proteome</keyword>
<dbReference type="Proteomes" id="UP001139477">
    <property type="component" value="Unassembled WGS sequence"/>
</dbReference>
<accession>A0A9X2FN36</accession>
<comment type="caution">
    <text evidence="3">The sequence shown here is derived from an EMBL/GenBank/DDBJ whole genome shotgun (WGS) entry which is preliminary data.</text>
</comment>
<evidence type="ECO:0000313" key="4">
    <source>
        <dbReference type="Proteomes" id="UP001139477"/>
    </source>
</evidence>
<dbReference type="InterPro" id="IPR019301">
    <property type="entry name" value="Flagellar_prot_FlgJ_N"/>
</dbReference>
<protein>
    <submittedName>
        <fullName evidence="3">Rod-binding protein</fullName>
    </submittedName>
</protein>
<evidence type="ECO:0000313" key="3">
    <source>
        <dbReference type="EMBL" id="MCP1167929.1"/>
    </source>
</evidence>
<evidence type="ECO:0000256" key="1">
    <source>
        <dbReference type="SAM" id="MobiDB-lite"/>
    </source>
</evidence>
<proteinExistence type="predicted"/>
<reference evidence="3" key="1">
    <citation type="submission" date="2022-06" db="EMBL/GenBank/DDBJ databases">
        <title>Limimaricola sediminis sp. nov., isolated from an intertidal sediment.</title>
        <authorList>
            <person name="Shao X."/>
        </authorList>
    </citation>
    <scope>NUCLEOTIDE SEQUENCE</scope>
    <source>
        <strain evidence="3">ASW11-118</strain>
    </source>
</reference>
<feature type="compositionally biased region" description="Polar residues" evidence="1">
    <location>
        <begin position="1"/>
        <end position="10"/>
    </location>
</feature>
<gene>
    <name evidence="3" type="ORF">NHG85_05215</name>
</gene>
<sequence>MIPSDISQGTLAPRPSGPALAPAAAPDRTDPLWQAAQALETGFLSELLRLSDPGAPDTGFGGGAGEEQFRSFLFQAQAERMVEAGGIGLAERLYAGLSRAAR</sequence>
<dbReference type="EMBL" id="JAMYXC010000068">
    <property type="protein sequence ID" value="MCP1167929.1"/>
    <property type="molecule type" value="Genomic_DNA"/>
</dbReference>
<name>A0A9X2FN36_9RHOB</name>